<evidence type="ECO:0000256" key="1">
    <source>
        <dbReference type="SAM" id="MobiDB-lite"/>
    </source>
</evidence>
<feature type="compositionally biased region" description="Gly residues" evidence="1">
    <location>
        <begin position="18"/>
        <end position="31"/>
    </location>
</feature>
<sequence>MGTVALERGFIDSAQGQQGTGSTGSTDGGGTDVANVPNFLRQSFPTTDFSRADPAIANVLSGGPAKDGIPALDNPAFVPVSEFTRPDSVQALLLEGSTEIKAYPYNILVWHEIVNDTIDGEPVAVTFCPLCGSAIVYEGVLPGGEATTFGVSGALLESNLVMFDRSTETLWQQSTGKALAGTHFGQQLALHKFQLLSVGEIKAQHPSATILSENTGHRRDYASNPYGGYDQNDRFIFRPSFNDPRYFAKDIFVAFTVDGTPAAAPWLALENGRSYTTVVGGKTVTLTKADSNLEITGPDNTTIPFYFEMWFSWAVQHQDAGVVYDPRTG</sequence>
<protein>
    <submittedName>
        <fullName evidence="2">DUF3179 domain-containing protein</fullName>
    </submittedName>
</protein>
<reference evidence="2 3" key="1">
    <citation type="submission" date="2018-10" db="EMBL/GenBank/DDBJ databases">
        <title>Genome sequencing of Arthrobacter oryzae TNB02.</title>
        <authorList>
            <person name="Cho Y.-J."/>
            <person name="Cho A."/>
            <person name="Kim O.-S."/>
        </authorList>
    </citation>
    <scope>NUCLEOTIDE SEQUENCE [LARGE SCALE GENOMIC DNA]</scope>
    <source>
        <strain evidence="2 3">TNB02</strain>
    </source>
</reference>
<dbReference type="InterPro" id="IPR021516">
    <property type="entry name" value="DUF3179"/>
</dbReference>
<dbReference type="Proteomes" id="UP000273807">
    <property type="component" value="Unassembled WGS sequence"/>
</dbReference>
<keyword evidence="3" id="KW-1185">Reference proteome</keyword>
<gene>
    <name evidence="2" type="ORF">D7003_01490</name>
</gene>
<evidence type="ECO:0000313" key="3">
    <source>
        <dbReference type="Proteomes" id="UP000273807"/>
    </source>
</evidence>
<dbReference type="EMBL" id="RBED01000023">
    <property type="protein sequence ID" value="RNL60256.1"/>
    <property type="molecule type" value="Genomic_DNA"/>
</dbReference>
<dbReference type="OrthoDB" id="9811352at2"/>
<accession>A0A3N0CB34</accession>
<name>A0A3N0CB34_9MICC</name>
<comment type="caution">
    <text evidence="2">The sequence shown here is derived from an EMBL/GenBank/DDBJ whole genome shotgun (WGS) entry which is preliminary data.</text>
</comment>
<dbReference type="AlphaFoldDB" id="A0A3N0CB34"/>
<organism evidence="2 3">
    <name type="scientific">Arthrobacter oryzae</name>
    <dbReference type="NCBI Taxonomy" id="409290"/>
    <lineage>
        <taxon>Bacteria</taxon>
        <taxon>Bacillati</taxon>
        <taxon>Actinomycetota</taxon>
        <taxon>Actinomycetes</taxon>
        <taxon>Micrococcales</taxon>
        <taxon>Micrococcaceae</taxon>
        <taxon>Arthrobacter</taxon>
    </lineage>
</organism>
<proteinExistence type="predicted"/>
<feature type="region of interest" description="Disordered" evidence="1">
    <location>
        <begin position="9"/>
        <end position="37"/>
    </location>
</feature>
<dbReference type="Pfam" id="PF11376">
    <property type="entry name" value="DUF3179"/>
    <property type="match status" value="1"/>
</dbReference>
<evidence type="ECO:0000313" key="2">
    <source>
        <dbReference type="EMBL" id="RNL60256.1"/>
    </source>
</evidence>